<dbReference type="PROSITE" id="PS51186">
    <property type="entry name" value="GNAT"/>
    <property type="match status" value="1"/>
</dbReference>
<accession>A0ABN0WAC6</accession>
<keyword evidence="5" id="KW-1185">Reference proteome</keyword>
<evidence type="ECO:0000313" key="4">
    <source>
        <dbReference type="EMBL" id="GAA0330748.1"/>
    </source>
</evidence>
<dbReference type="PANTHER" id="PTHR43420">
    <property type="entry name" value="ACETYLTRANSFERASE"/>
    <property type="match status" value="1"/>
</dbReference>
<evidence type="ECO:0000256" key="2">
    <source>
        <dbReference type="ARBA" id="ARBA00023315"/>
    </source>
</evidence>
<dbReference type="EMBL" id="BAAADJ010000021">
    <property type="protein sequence ID" value="GAA0330748.1"/>
    <property type="molecule type" value="Genomic_DNA"/>
</dbReference>
<dbReference type="Proteomes" id="UP001500782">
    <property type="component" value="Unassembled WGS sequence"/>
</dbReference>
<feature type="domain" description="N-acetyltransferase" evidence="3">
    <location>
        <begin position="14"/>
        <end position="149"/>
    </location>
</feature>
<reference evidence="4 5" key="1">
    <citation type="journal article" date="2019" name="Int. J. Syst. Evol. Microbiol.">
        <title>The Global Catalogue of Microorganisms (GCM) 10K type strain sequencing project: providing services to taxonomists for standard genome sequencing and annotation.</title>
        <authorList>
            <consortium name="The Broad Institute Genomics Platform"/>
            <consortium name="The Broad Institute Genome Sequencing Center for Infectious Disease"/>
            <person name="Wu L."/>
            <person name="Ma J."/>
        </authorList>
    </citation>
    <scope>NUCLEOTIDE SEQUENCE [LARGE SCALE GENOMIC DNA]</scope>
    <source>
        <strain evidence="4 5">JCM 9731</strain>
    </source>
</reference>
<protein>
    <submittedName>
        <fullName evidence="4">GNAT family N-acetyltransferase</fullName>
    </submittedName>
</protein>
<proteinExistence type="predicted"/>
<comment type="caution">
    <text evidence="4">The sequence shown here is derived from an EMBL/GenBank/DDBJ whole genome shotgun (WGS) entry which is preliminary data.</text>
</comment>
<sequence length="293" mass="34351">MGNCYLVRGPQVMKDFRNSFNTLAESVFGINFENWYKAGFWTDKYEPFSFVEGNRVIANVSVNRVDLTIDYEKVRGLQIGTVMTHQDYRNQGLSKQLMNLVLEAYEGQYDVMYLFANQTVLDFYPKFGFNRVEEIQFFLDDIPMKKKKANVRKLDFSNQHDIQFLYQFASKRLPVSSRFGTIHTAELIMFYALNVFSDHFYYLEEENTVVLFIQDKDQLEIYDVISPVNVNLERIMSHICSPETKRVLFYFTPDTESLLIQSIPFKGDEVLFVKTAANFTWPQHVKHPITSQA</sequence>
<dbReference type="CDD" id="cd04301">
    <property type="entry name" value="NAT_SF"/>
    <property type="match status" value="1"/>
</dbReference>
<dbReference type="SUPFAM" id="SSF55729">
    <property type="entry name" value="Acyl-CoA N-acyltransferases (Nat)"/>
    <property type="match status" value="1"/>
</dbReference>
<name>A0ABN0WAC6_9BACI</name>
<dbReference type="InterPro" id="IPR016181">
    <property type="entry name" value="Acyl_CoA_acyltransferase"/>
</dbReference>
<organism evidence="4 5">
    <name type="scientific">Bacillus carboniphilus</name>
    <dbReference type="NCBI Taxonomy" id="86663"/>
    <lineage>
        <taxon>Bacteria</taxon>
        <taxon>Bacillati</taxon>
        <taxon>Bacillota</taxon>
        <taxon>Bacilli</taxon>
        <taxon>Bacillales</taxon>
        <taxon>Bacillaceae</taxon>
        <taxon>Bacillus</taxon>
    </lineage>
</organism>
<evidence type="ECO:0000259" key="3">
    <source>
        <dbReference type="PROSITE" id="PS51186"/>
    </source>
</evidence>
<dbReference type="Pfam" id="PF13527">
    <property type="entry name" value="Acetyltransf_9"/>
    <property type="match status" value="1"/>
</dbReference>
<keyword evidence="2" id="KW-0012">Acyltransferase</keyword>
<evidence type="ECO:0000256" key="1">
    <source>
        <dbReference type="ARBA" id="ARBA00022679"/>
    </source>
</evidence>
<dbReference type="InterPro" id="IPR050680">
    <property type="entry name" value="YpeA/RimI_acetyltransf"/>
</dbReference>
<dbReference type="InterPro" id="IPR000182">
    <property type="entry name" value="GNAT_dom"/>
</dbReference>
<gene>
    <name evidence="4" type="ORF">GCM10008967_21570</name>
</gene>
<evidence type="ECO:0000313" key="5">
    <source>
        <dbReference type="Proteomes" id="UP001500782"/>
    </source>
</evidence>
<dbReference type="RefSeq" id="WP_343798938.1">
    <property type="nucleotide sequence ID" value="NZ_BAAADJ010000021.1"/>
</dbReference>
<dbReference type="PANTHER" id="PTHR43420:SF31">
    <property type="entry name" value="ACETYLTRANSFERASE"/>
    <property type="match status" value="1"/>
</dbReference>
<keyword evidence="1" id="KW-0808">Transferase</keyword>
<dbReference type="Gene3D" id="3.40.630.30">
    <property type="match status" value="1"/>
</dbReference>